<dbReference type="EMBL" id="LBWS01000014">
    <property type="protein sequence ID" value="KKR14930.1"/>
    <property type="molecule type" value="Genomic_DNA"/>
</dbReference>
<reference evidence="2 3" key="1">
    <citation type="journal article" date="2015" name="Nature">
        <title>rRNA introns, odd ribosomes, and small enigmatic genomes across a large radiation of phyla.</title>
        <authorList>
            <person name="Brown C.T."/>
            <person name="Hug L.A."/>
            <person name="Thomas B.C."/>
            <person name="Sharon I."/>
            <person name="Castelle C.J."/>
            <person name="Singh A."/>
            <person name="Wilkins M.J."/>
            <person name="Williams K.H."/>
            <person name="Banfield J.F."/>
        </authorList>
    </citation>
    <scope>NUCLEOTIDE SEQUENCE [LARGE SCALE GENOMIC DNA]</scope>
</reference>
<keyword evidence="1" id="KW-0472">Membrane</keyword>
<evidence type="ECO:0000313" key="2">
    <source>
        <dbReference type="EMBL" id="KKR14930.1"/>
    </source>
</evidence>
<keyword evidence="1" id="KW-0812">Transmembrane</keyword>
<gene>
    <name evidence="2" type="ORF">UT42_C0014G0015</name>
</gene>
<feature type="transmembrane region" description="Helical" evidence="1">
    <location>
        <begin position="29"/>
        <end position="52"/>
    </location>
</feature>
<proteinExistence type="predicted"/>
<organism evidence="2 3">
    <name type="scientific">Candidatus Falkowbacteria bacterium GW2011_GWA2_39_24</name>
    <dbReference type="NCBI Taxonomy" id="1618634"/>
    <lineage>
        <taxon>Bacteria</taxon>
        <taxon>Candidatus Falkowiibacteriota</taxon>
    </lineage>
</organism>
<comment type="caution">
    <text evidence="2">The sequence shown here is derived from an EMBL/GenBank/DDBJ whole genome shotgun (WGS) entry which is preliminary data.</text>
</comment>
<accession>A0A0G0QX82</accession>
<evidence type="ECO:0000313" key="3">
    <source>
        <dbReference type="Proteomes" id="UP000034048"/>
    </source>
</evidence>
<protein>
    <submittedName>
        <fullName evidence="2">Uncharacterized protein</fullName>
    </submittedName>
</protein>
<evidence type="ECO:0000256" key="1">
    <source>
        <dbReference type="SAM" id="Phobius"/>
    </source>
</evidence>
<keyword evidence="1" id="KW-1133">Transmembrane helix</keyword>
<name>A0A0G0QX82_9BACT</name>
<dbReference type="AlphaFoldDB" id="A0A0G0QX82"/>
<sequence length="66" mass="7653">MDQGIKKQLDQQQQMLTSIYRSTEKTRQYFLWTLIISIVLFVLPLIVMLFLLPSFIDNLTSGVAGF</sequence>
<dbReference type="Proteomes" id="UP000034048">
    <property type="component" value="Unassembled WGS sequence"/>
</dbReference>